<sequence length="416" mass="44941">MENTASASTTNANRLFYGSCFALITTALSFSIRAGILPQLGEELSLNAEQLGYINSMWFLGFPISMVIGGLIYHKVGGKAIMQFAFFAHAIGIIMTIYAGSYTGLLISTLLIGLGNGCTEAACNPMIADAYQGTRMSKMMNRFHMWFPGGIVIGSLVSKFMTDAGMSWESQIWVIMIPTLIYAYLFFGQSWPKAKVQEGATLMGNLKAMASPLFLFMVVCMALTAATEFIPQQWTSVILSKSGAQPMLILALVTGIMAVARYFGGEMVAKFDQTGVLLGSAVLATVGIYLFSTQTGTMAYVAAIFFALGVAYFWPNMIGFIADKIPKSGALGMSILGAVGMFSQTIFQPLTGRWIDSDKAEAAAAGLTGDELELVAGQDTMQTITIFPIILIVLFTILYFWVKNRKQDDTPVATAH</sequence>
<keyword evidence="2" id="KW-1185">Reference proteome</keyword>
<dbReference type="Proteomes" id="UP001595191">
    <property type="component" value="Unassembled WGS sequence"/>
</dbReference>
<protein>
    <submittedName>
        <fullName evidence="1">MFS transporter</fullName>
    </submittedName>
</protein>
<reference evidence="1" key="1">
    <citation type="submission" date="2024-09" db="EMBL/GenBank/DDBJ databases">
        <authorList>
            <person name="Liu J."/>
        </authorList>
    </citation>
    <scope>NUCLEOTIDE SEQUENCE</scope>
    <source>
        <strain evidence="1">NBU2967</strain>
    </source>
</reference>
<proteinExistence type="predicted"/>
<dbReference type="EMBL" id="JBHFPV010000002">
    <property type="protein sequence ID" value="MFH6604404.1"/>
    <property type="molecule type" value="Genomic_DNA"/>
</dbReference>
<name>A0ACC7LM94_9FLAO</name>
<evidence type="ECO:0000313" key="1">
    <source>
        <dbReference type="EMBL" id="MFH6604404.1"/>
    </source>
</evidence>
<gene>
    <name evidence="1" type="ORF">ACEZ3G_13005</name>
</gene>
<organism evidence="1 2">
    <name type="scientific">Meishania litoralis</name>
    <dbReference type="NCBI Taxonomy" id="3434685"/>
    <lineage>
        <taxon>Bacteria</taxon>
        <taxon>Pseudomonadati</taxon>
        <taxon>Bacteroidota</taxon>
        <taxon>Flavobacteriia</taxon>
        <taxon>Flavobacteriales</taxon>
        <taxon>Flavobacteriaceae</taxon>
        <taxon>Meishania</taxon>
    </lineage>
</organism>
<evidence type="ECO:0000313" key="2">
    <source>
        <dbReference type="Proteomes" id="UP001595191"/>
    </source>
</evidence>
<comment type="caution">
    <text evidence="1">The sequence shown here is derived from an EMBL/GenBank/DDBJ whole genome shotgun (WGS) entry which is preliminary data.</text>
</comment>
<accession>A0ACC7LM94</accession>